<accession>A0A7I8DPK0</accession>
<dbReference type="RefSeq" id="WP_185255394.1">
    <property type="nucleotide sequence ID" value="NZ_AP023368.1"/>
</dbReference>
<dbReference type="InterPro" id="IPR001173">
    <property type="entry name" value="Glyco_trans_2-like"/>
</dbReference>
<dbReference type="InterPro" id="IPR029044">
    <property type="entry name" value="Nucleotide-diphossugar_trans"/>
</dbReference>
<evidence type="ECO:0000256" key="1">
    <source>
        <dbReference type="ARBA" id="ARBA00004776"/>
    </source>
</evidence>
<dbReference type="Pfam" id="PF00535">
    <property type="entry name" value="Glycos_transf_2"/>
    <property type="match status" value="1"/>
</dbReference>
<dbReference type="AlphaFoldDB" id="A0A7I8DPK0"/>
<evidence type="ECO:0000256" key="2">
    <source>
        <dbReference type="ARBA" id="ARBA00006739"/>
    </source>
</evidence>
<evidence type="ECO:0000313" key="6">
    <source>
        <dbReference type="EMBL" id="BCJ99647.1"/>
    </source>
</evidence>
<feature type="domain" description="Glycosyltransferase 2-like" evidence="5">
    <location>
        <begin position="7"/>
        <end position="147"/>
    </location>
</feature>
<comment type="similarity">
    <text evidence="2">Belongs to the glycosyltransferase 2 family.</text>
</comment>
<proteinExistence type="inferred from homology"/>
<dbReference type="EMBL" id="AP023368">
    <property type="protein sequence ID" value="BCJ99647.1"/>
    <property type="molecule type" value="Genomic_DNA"/>
</dbReference>
<evidence type="ECO:0000313" key="7">
    <source>
        <dbReference type="Proteomes" id="UP000515703"/>
    </source>
</evidence>
<reference evidence="6 7" key="2">
    <citation type="submission" date="2020-08" db="EMBL/GenBank/DDBJ databases">
        <authorList>
            <person name="Ueki A."/>
            <person name="Tonouchi A."/>
        </authorList>
    </citation>
    <scope>NUCLEOTIDE SEQUENCE [LARGE SCALE GENOMIC DNA]</scope>
    <source>
        <strain evidence="6 7">CTTW</strain>
    </source>
</reference>
<dbReference type="KEGG" id="acht:bsdcttw_26880"/>
<keyword evidence="3" id="KW-0328">Glycosyltransferase</keyword>
<sequence length="314" mass="35820">MSTRLAIIILHYKNYQETMACARCALAQKGKDYEIIIVDNGSGDGSYEILKQEFKNTPHLTIKKLKKNLGFARGNNAGIRYARTHFNAKNCFVCNSDVVFEDTLFEELLAAPSEGIGCLSPVVYDTEGSPQPLSINMKSPYKTIIFTLLYLIYKSLPQKLKRKLLLKTGKILYLLIKKGITGLTKLRAYLKKEKRQQHQEEIKEETANNTSAENPFRMQGCAFMLTEEYFKNFRGLYPKTFLYGEELNVSLYLKKAGLLAATVNTSPVIHKGGQSSMKLLGEEEDKKRLMLARRSLFHSLPLLFLSSKNIRRFY</sequence>
<organism evidence="6 7">
    <name type="scientific">Anaerocolumna chitinilytica</name>
    <dbReference type="NCBI Taxonomy" id="1727145"/>
    <lineage>
        <taxon>Bacteria</taxon>
        <taxon>Bacillati</taxon>
        <taxon>Bacillota</taxon>
        <taxon>Clostridia</taxon>
        <taxon>Lachnospirales</taxon>
        <taxon>Lachnospiraceae</taxon>
        <taxon>Anaerocolumna</taxon>
    </lineage>
</organism>
<gene>
    <name evidence="6" type="ORF">bsdcttw_26880</name>
</gene>
<dbReference type="SUPFAM" id="SSF53448">
    <property type="entry name" value="Nucleotide-diphospho-sugar transferases"/>
    <property type="match status" value="1"/>
</dbReference>
<dbReference type="PANTHER" id="PTHR43179">
    <property type="entry name" value="RHAMNOSYLTRANSFERASE WBBL"/>
    <property type="match status" value="1"/>
</dbReference>
<dbReference type="PANTHER" id="PTHR43179:SF12">
    <property type="entry name" value="GALACTOFURANOSYLTRANSFERASE GLFT2"/>
    <property type="match status" value="1"/>
</dbReference>
<protein>
    <recommendedName>
        <fullName evidence="5">Glycosyltransferase 2-like domain-containing protein</fullName>
    </recommendedName>
</protein>
<dbReference type="Gene3D" id="3.90.550.10">
    <property type="entry name" value="Spore Coat Polysaccharide Biosynthesis Protein SpsA, Chain A"/>
    <property type="match status" value="1"/>
</dbReference>
<comment type="pathway">
    <text evidence="1">Cell wall biogenesis; cell wall polysaccharide biosynthesis.</text>
</comment>
<evidence type="ECO:0000256" key="3">
    <source>
        <dbReference type="ARBA" id="ARBA00022676"/>
    </source>
</evidence>
<evidence type="ECO:0000259" key="5">
    <source>
        <dbReference type="Pfam" id="PF00535"/>
    </source>
</evidence>
<keyword evidence="4" id="KW-0808">Transferase</keyword>
<evidence type="ECO:0000256" key="4">
    <source>
        <dbReference type="ARBA" id="ARBA00022679"/>
    </source>
</evidence>
<keyword evidence="7" id="KW-1185">Reference proteome</keyword>
<dbReference type="Proteomes" id="UP000515703">
    <property type="component" value="Chromosome"/>
</dbReference>
<dbReference type="GO" id="GO:0016757">
    <property type="term" value="F:glycosyltransferase activity"/>
    <property type="evidence" value="ECO:0007669"/>
    <property type="project" value="UniProtKB-KW"/>
</dbReference>
<reference evidence="6 7" key="1">
    <citation type="submission" date="2020-08" db="EMBL/GenBank/DDBJ databases">
        <title>Draft genome sequencing of an Anaerocolumna strain isolated from anoxic soil subjected to BSD treatment.</title>
        <authorList>
            <person name="Uek A."/>
            <person name="Tonouchi A."/>
        </authorList>
    </citation>
    <scope>NUCLEOTIDE SEQUENCE [LARGE SCALE GENOMIC DNA]</scope>
    <source>
        <strain evidence="6 7">CTTW</strain>
    </source>
</reference>
<name>A0A7I8DPK0_9FIRM</name>